<dbReference type="RefSeq" id="WP_377943062.1">
    <property type="nucleotide sequence ID" value="NZ_JBHUCX010000027.1"/>
</dbReference>
<gene>
    <name evidence="7" type="ORF">ACFSB2_10840</name>
</gene>
<name>A0ABW4JHD5_9BACL</name>
<dbReference type="SUPFAM" id="SSF53187">
    <property type="entry name" value="Zn-dependent exopeptidases"/>
    <property type="match status" value="1"/>
</dbReference>
<keyword evidence="5" id="KW-0378">Hydrolase</keyword>
<dbReference type="InterPro" id="IPR051464">
    <property type="entry name" value="Peptidase_M42_aminopept"/>
</dbReference>
<dbReference type="PANTHER" id="PTHR32481:SF7">
    <property type="entry name" value="AMINOPEPTIDASE YHFE-RELATED"/>
    <property type="match status" value="1"/>
</dbReference>
<dbReference type="SUPFAM" id="SSF101821">
    <property type="entry name" value="Aminopeptidase/glucanase lid domain"/>
    <property type="match status" value="1"/>
</dbReference>
<evidence type="ECO:0000256" key="1">
    <source>
        <dbReference type="ARBA" id="ARBA00006272"/>
    </source>
</evidence>
<dbReference type="InterPro" id="IPR008007">
    <property type="entry name" value="Peptidase_M42"/>
</dbReference>
<keyword evidence="4" id="KW-0479">Metal-binding</keyword>
<proteinExistence type="inferred from homology"/>
<comment type="caution">
    <text evidence="7">The sequence shown here is derived from an EMBL/GenBank/DDBJ whole genome shotgun (WGS) entry which is preliminary data.</text>
</comment>
<dbReference type="EMBL" id="JBHUCX010000027">
    <property type="protein sequence ID" value="MFD1675189.1"/>
    <property type="molecule type" value="Genomic_DNA"/>
</dbReference>
<reference evidence="8" key="1">
    <citation type="journal article" date="2019" name="Int. J. Syst. Evol. Microbiol.">
        <title>The Global Catalogue of Microorganisms (GCM) 10K type strain sequencing project: providing services to taxonomists for standard genome sequencing and annotation.</title>
        <authorList>
            <consortium name="The Broad Institute Genomics Platform"/>
            <consortium name="The Broad Institute Genome Sequencing Center for Infectious Disease"/>
            <person name="Wu L."/>
            <person name="Ma J."/>
        </authorList>
    </citation>
    <scope>NUCLEOTIDE SEQUENCE [LARGE SCALE GENOMIC DNA]</scope>
    <source>
        <strain evidence="8">CGMCC 1.12286</strain>
    </source>
</reference>
<evidence type="ECO:0000256" key="2">
    <source>
        <dbReference type="ARBA" id="ARBA00022438"/>
    </source>
</evidence>
<accession>A0ABW4JHD5</accession>
<organism evidence="7 8">
    <name type="scientific">Alicyclobacillus fodiniaquatilis</name>
    <dbReference type="NCBI Taxonomy" id="1661150"/>
    <lineage>
        <taxon>Bacteria</taxon>
        <taxon>Bacillati</taxon>
        <taxon>Bacillota</taxon>
        <taxon>Bacilli</taxon>
        <taxon>Bacillales</taxon>
        <taxon>Alicyclobacillaceae</taxon>
        <taxon>Alicyclobacillus</taxon>
    </lineage>
</organism>
<evidence type="ECO:0000313" key="8">
    <source>
        <dbReference type="Proteomes" id="UP001597079"/>
    </source>
</evidence>
<comment type="similarity">
    <text evidence="1 6">Belongs to the peptidase M42 family.</text>
</comment>
<keyword evidence="3" id="KW-0645">Protease</keyword>
<evidence type="ECO:0000256" key="6">
    <source>
        <dbReference type="PIRNR" id="PIRNR001123"/>
    </source>
</evidence>
<evidence type="ECO:0000313" key="7">
    <source>
        <dbReference type="EMBL" id="MFD1675189.1"/>
    </source>
</evidence>
<dbReference type="Gene3D" id="2.40.30.40">
    <property type="entry name" value="Peptidase M42, domain 2"/>
    <property type="match status" value="1"/>
</dbReference>
<evidence type="ECO:0000256" key="4">
    <source>
        <dbReference type="ARBA" id="ARBA00022723"/>
    </source>
</evidence>
<evidence type="ECO:0000256" key="5">
    <source>
        <dbReference type="ARBA" id="ARBA00022801"/>
    </source>
</evidence>
<dbReference type="Pfam" id="PF05343">
    <property type="entry name" value="Peptidase_M42"/>
    <property type="match status" value="1"/>
</dbReference>
<dbReference type="CDD" id="cd05656">
    <property type="entry name" value="M42_Frv"/>
    <property type="match status" value="1"/>
</dbReference>
<keyword evidence="2" id="KW-0031">Aminopeptidase</keyword>
<dbReference type="Gene3D" id="3.40.630.10">
    <property type="entry name" value="Zn peptidases"/>
    <property type="match status" value="1"/>
</dbReference>
<dbReference type="PANTHER" id="PTHR32481">
    <property type="entry name" value="AMINOPEPTIDASE"/>
    <property type="match status" value="1"/>
</dbReference>
<dbReference type="InterPro" id="IPR023367">
    <property type="entry name" value="Peptidase_M42_dom2"/>
</dbReference>
<sequence length="350" mass="37588">MEQLLRELTQLVGPCGFEHDVARYIRDRLQHKGAVRVDGVGNVIVSVKGAHAGPVLAISTHMDEVGFIVKKIEQNGLLRFEKLGGHDDRILLAQRVRIRTPHGSVPGVIGTISAHMQKADDVSRVRRYNQLYIDVGASGPKEVADMGITVGCPISWATSVERLGQHRLVGKSFDDRAGCAVLIQALEQLQPDTLYGTVHAVFSVQEEVGLRGARVAGRQLQPDVAIAIDTTAVSDTPEEMMDNTLALGAGPGIKVMDFSLIASVPVRDKLISLATEAGIPHQLEVFAGIGTDAGELSLAGAGVPTGVLSIPSRYAHSPVEVIDERDLQRTADLLIAFITSMRTAEEFAFI</sequence>
<protein>
    <submittedName>
        <fullName evidence="7">M42 family metallopeptidase</fullName>
    </submittedName>
</protein>
<dbReference type="PIRSF" id="PIRSF001123">
    <property type="entry name" value="PepA_GA"/>
    <property type="match status" value="1"/>
</dbReference>
<keyword evidence="8" id="KW-1185">Reference proteome</keyword>
<dbReference type="Proteomes" id="UP001597079">
    <property type="component" value="Unassembled WGS sequence"/>
</dbReference>
<evidence type="ECO:0000256" key="3">
    <source>
        <dbReference type="ARBA" id="ARBA00022670"/>
    </source>
</evidence>